<dbReference type="Proteomes" id="UP001144297">
    <property type="component" value="Unassembled WGS sequence"/>
</dbReference>
<feature type="domain" description="Cas12f1-like TNB" evidence="2">
    <location>
        <begin position="248"/>
        <end position="314"/>
    </location>
</feature>
<dbReference type="Pfam" id="PF07282">
    <property type="entry name" value="Cas12f1-like_TNB"/>
    <property type="match status" value="1"/>
</dbReference>
<dbReference type="NCBIfam" id="NF040570">
    <property type="entry name" value="guided_TnpB"/>
    <property type="match status" value="1"/>
</dbReference>
<dbReference type="GO" id="GO:0003677">
    <property type="term" value="F:DNA binding"/>
    <property type="evidence" value="ECO:0007669"/>
    <property type="project" value="UniProtKB-KW"/>
</dbReference>
<evidence type="ECO:0000259" key="2">
    <source>
        <dbReference type="Pfam" id="PF07282"/>
    </source>
</evidence>
<dbReference type="InterPro" id="IPR010095">
    <property type="entry name" value="Cas12f1-like_TNB"/>
</dbReference>
<comment type="caution">
    <text evidence="3">The sequence shown here is derived from an EMBL/GenBank/DDBJ whole genome shotgun (WGS) entry which is preliminary data.</text>
</comment>
<keyword evidence="1" id="KW-0238">DNA-binding</keyword>
<organism evidence="3 4">
    <name type="scientific">Thermodesulfovibrio yellowstonii</name>
    <dbReference type="NCBI Taxonomy" id="28262"/>
    <lineage>
        <taxon>Bacteria</taxon>
        <taxon>Pseudomonadati</taxon>
        <taxon>Nitrospirota</taxon>
        <taxon>Thermodesulfovibrionia</taxon>
        <taxon>Thermodesulfovibrionales</taxon>
        <taxon>Thermodesulfovibrionaceae</taxon>
        <taxon>Thermodesulfovibrio</taxon>
    </lineage>
</organism>
<evidence type="ECO:0000256" key="1">
    <source>
        <dbReference type="ARBA" id="ARBA00023125"/>
    </source>
</evidence>
<keyword evidence="4" id="KW-1185">Reference proteome</keyword>
<gene>
    <name evidence="3" type="ORF">TISLANDTSLP1_00680</name>
</gene>
<dbReference type="EMBL" id="BSDX01000001">
    <property type="protein sequence ID" value="GLI52375.1"/>
    <property type="molecule type" value="Genomic_DNA"/>
</dbReference>
<evidence type="ECO:0000313" key="4">
    <source>
        <dbReference type="Proteomes" id="UP001144297"/>
    </source>
</evidence>
<proteinExistence type="predicted"/>
<sequence>MSKAREENKLLTYRYRAYLTDLQQYRAENWLYILCNFYNQALEERKIYYKDNKKTLSYTEQQNKLPLLKKTNPELRLIHSQVLQDCLRRVDKAYQKFFDDLRRKKNGEKIKVGYPKRKKLSRYNSFTFPQVWMNSKKQQVQVVKINPVNHKFACITLPGFGKVKIRYHRALDVTKAKTVTLKRERSGKWFICITVERDTTTILPDNGNLHKLALWLVLNYSLIFLEKLNIKGMVKNHNLAKAIHDAGWGKLVQYVTYKSVMLRGILPVFINPNGTSKLCSKCGSYVDKTLADRVHICPNCGLEIDRDINAALNILKVGLEQSEPNACGDTDLCLSNSGKSVSLKQEAPSVREE</sequence>
<evidence type="ECO:0000313" key="3">
    <source>
        <dbReference type="EMBL" id="GLI52375.1"/>
    </source>
</evidence>
<dbReference type="AlphaFoldDB" id="A0A9W6GDZ8"/>
<protein>
    <recommendedName>
        <fullName evidence="2">Cas12f1-like TNB domain-containing protein</fullName>
    </recommendedName>
</protein>
<name>A0A9W6GDZ8_9BACT</name>
<reference evidence="3" key="1">
    <citation type="submission" date="2022-12" db="EMBL/GenBank/DDBJ databases">
        <title>Reference genome sequencing for broad-spectrum identification of bacterial and archaeal isolates by mass spectrometry.</title>
        <authorList>
            <person name="Sekiguchi Y."/>
            <person name="Tourlousse D.M."/>
        </authorList>
    </citation>
    <scope>NUCLEOTIDE SEQUENCE</scope>
    <source>
        <strain evidence="3">TSL-P1</strain>
    </source>
</reference>
<accession>A0A9W6GDZ8</accession>